<dbReference type="InterPro" id="IPR003740">
    <property type="entry name" value="YitT"/>
</dbReference>
<feature type="transmembrane region" description="Helical" evidence="6">
    <location>
        <begin position="90"/>
        <end position="109"/>
    </location>
</feature>
<dbReference type="GO" id="GO:0005886">
    <property type="term" value="C:plasma membrane"/>
    <property type="evidence" value="ECO:0007669"/>
    <property type="project" value="UniProtKB-SubCell"/>
</dbReference>
<dbReference type="InterPro" id="IPR015867">
    <property type="entry name" value="N-reg_PII/ATP_PRibTrfase_C"/>
</dbReference>
<evidence type="ECO:0000256" key="4">
    <source>
        <dbReference type="ARBA" id="ARBA00022989"/>
    </source>
</evidence>
<evidence type="ECO:0000259" key="7">
    <source>
        <dbReference type="Pfam" id="PF10035"/>
    </source>
</evidence>
<dbReference type="eggNOG" id="COG1284">
    <property type="taxonomic scope" value="Bacteria"/>
</dbReference>
<dbReference type="PANTHER" id="PTHR33545:SF9">
    <property type="entry name" value="UPF0750 MEMBRANE PROTEIN YITE"/>
    <property type="match status" value="1"/>
</dbReference>
<evidence type="ECO:0000256" key="3">
    <source>
        <dbReference type="ARBA" id="ARBA00022692"/>
    </source>
</evidence>
<feature type="transmembrane region" description="Helical" evidence="6">
    <location>
        <begin position="115"/>
        <end position="133"/>
    </location>
</feature>
<dbReference type="PROSITE" id="PS51257">
    <property type="entry name" value="PROKAR_LIPOPROTEIN"/>
    <property type="match status" value="1"/>
</dbReference>
<dbReference type="Proteomes" id="UP000002411">
    <property type="component" value="Chromosome"/>
</dbReference>
<dbReference type="HOGENOM" id="CLU_063199_1_1_9"/>
<dbReference type="Gene3D" id="3.30.70.120">
    <property type="match status" value="1"/>
</dbReference>
<dbReference type="Pfam" id="PF02588">
    <property type="entry name" value="YitT_membrane"/>
    <property type="match status" value="1"/>
</dbReference>
<feature type="domain" description="DUF2179" evidence="7">
    <location>
        <begin position="228"/>
        <end position="282"/>
    </location>
</feature>
<dbReference type="AlphaFoldDB" id="A5MYV7"/>
<evidence type="ECO:0000256" key="6">
    <source>
        <dbReference type="SAM" id="Phobius"/>
    </source>
</evidence>
<proteinExistence type="predicted"/>
<comment type="subcellular location">
    <subcellularLocation>
        <location evidence="1">Cell membrane</location>
        <topology evidence="1">Multi-pass membrane protein</topology>
    </subcellularLocation>
</comment>
<reference evidence="8 9" key="1">
    <citation type="journal article" date="2008" name="Proc. Natl. Acad. Sci. U.S.A.">
        <title>The genome of Clostridium kluyveri, a strict anaerobe with unique metabolic features.</title>
        <authorList>
            <person name="Seedorf H."/>
            <person name="Fricke W.F."/>
            <person name="Veith B."/>
            <person name="Brueggemann H."/>
            <person name="Liesegang H."/>
            <person name="Strittmatter A."/>
            <person name="Miethke M."/>
            <person name="Buckel W."/>
            <person name="Hinderberger J."/>
            <person name="Li F."/>
            <person name="Hagemeier C."/>
            <person name="Thauer R.K."/>
            <person name="Gottschalk G."/>
        </authorList>
    </citation>
    <scope>NUCLEOTIDE SEQUENCE [LARGE SCALE GENOMIC DNA]</scope>
    <source>
        <strain evidence="9">ATCC 8527 / DSM 555 / NCIMB 10680</strain>
    </source>
</reference>
<evidence type="ECO:0000256" key="2">
    <source>
        <dbReference type="ARBA" id="ARBA00022475"/>
    </source>
</evidence>
<dbReference type="KEGG" id="ckl:CKL_2041"/>
<accession>A5MYV7</accession>
<dbReference type="EMBL" id="CP000673">
    <property type="protein sequence ID" value="EDK34053.1"/>
    <property type="molecule type" value="Genomic_DNA"/>
</dbReference>
<sequence length="300" mass="32297">MTGRRFITGKAAKHYYIMQCFQLIVGCAITVLGFNLFLKPNQIASGGIAGISLLIEHISHIEPAITQWVGNIVLFFVGLLVLNKKFMMRTVFGSLVLPLFIFFTTNLHPITLNPLLGSIYGGLLSGVGLGLVFKSDASTGGTSIVASIINKYAGISIGNSQGIIDGAVIIAAAFVFDAEKALYAIISLVITSKAIDLIQLGFGGSKVAFIVSEKSELIKDIIIKDLNRGVTKISGFGGYTEEERTILMVVMNQSEINIFKSLIKSIDAGSFIIISDTYEVLGQGFNLHKEAKKQGQILNN</sequence>
<dbReference type="STRING" id="431943.CKL_2041"/>
<organism evidence="8 9">
    <name type="scientific">Clostridium kluyveri (strain ATCC 8527 / DSM 555 / NBRC 12016 / NCIMB 10680 / K1)</name>
    <dbReference type="NCBI Taxonomy" id="431943"/>
    <lineage>
        <taxon>Bacteria</taxon>
        <taxon>Bacillati</taxon>
        <taxon>Bacillota</taxon>
        <taxon>Clostridia</taxon>
        <taxon>Eubacteriales</taxon>
        <taxon>Clostridiaceae</taxon>
        <taxon>Clostridium</taxon>
    </lineage>
</organism>
<dbReference type="CDD" id="cd16380">
    <property type="entry name" value="YitT_C"/>
    <property type="match status" value="1"/>
</dbReference>
<dbReference type="PANTHER" id="PTHR33545">
    <property type="entry name" value="UPF0750 MEMBRANE PROTEIN YITT-RELATED"/>
    <property type="match status" value="1"/>
</dbReference>
<dbReference type="RefSeq" id="WP_012102378.1">
    <property type="nucleotide sequence ID" value="NC_009706.1"/>
</dbReference>
<evidence type="ECO:0000313" key="9">
    <source>
        <dbReference type="Proteomes" id="UP000002411"/>
    </source>
</evidence>
<gene>
    <name evidence="8" type="ordered locus">CKL_2041</name>
</gene>
<keyword evidence="2" id="KW-1003">Cell membrane</keyword>
<keyword evidence="4 6" id="KW-1133">Transmembrane helix</keyword>
<dbReference type="InterPro" id="IPR019264">
    <property type="entry name" value="DUF2179"/>
</dbReference>
<protein>
    <submittedName>
        <fullName evidence="8">Predicted transporter protein</fullName>
    </submittedName>
</protein>
<evidence type="ECO:0000256" key="1">
    <source>
        <dbReference type="ARBA" id="ARBA00004651"/>
    </source>
</evidence>
<feature type="transmembrane region" description="Helical" evidence="6">
    <location>
        <begin position="20"/>
        <end position="38"/>
    </location>
</feature>
<keyword evidence="5 6" id="KW-0472">Membrane</keyword>
<name>A5MYV7_CLOK5</name>
<dbReference type="PIRSF" id="PIRSF006483">
    <property type="entry name" value="Membrane_protein_YitT"/>
    <property type="match status" value="1"/>
</dbReference>
<evidence type="ECO:0000313" key="8">
    <source>
        <dbReference type="EMBL" id="EDK34053.1"/>
    </source>
</evidence>
<feature type="transmembrane region" description="Helical" evidence="6">
    <location>
        <begin position="65"/>
        <end position="83"/>
    </location>
</feature>
<dbReference type="Pfam" id="PF10035">
    <property type="entry name" value="DUF2179"/>
    <property type="match status" value="1"/>
</dbReference>
<dbReference type="InterPro" id="IPR051461">
    <property type="entry name" value="UPF0750_membrane"/>
</dbReference>
<keyword evidence="9" id="KW-1185">Reference proteome</keyword>
<keyword evidence="3 6" id="KW-0812">Transmembrane</keyword>
<evidence type="ECO:0000256" key="5">
    <source>
        <dbReference type="ARBA" id="ARBA00023136"/>
    </source>
</evidence>